<feature type="binding site" evidence="1">
    <location>
        <position position="194"/>
    </location>
    <ligand>
        <name>adenosylcob(III)alamin</name>
        <dbReference type="ChEBI" id="CHEBI:18408"/>
    </ligand>
</feature>
<feature type="binding site" evidence="1">
    <location>
        <position position="401"/>
    </location>
    <ligand>
        <name>adenosylcob(III)alamin</name>
        <dbReference type="ChEBI" id="CHEBI:18408"/>
    </ligand>
</feature>
<evidence type="ECO:0000313" key="3">
    <source>
        <dbReference type="Proteomes" id="UP000294682"/>
    </source>
</evidence>
<sequence>MRLKTTLAGRTYEFKTVKEVLAKANEQKSGDVLAGLAAGSDSERVAAKEVLSNLLLSDLRNSPAVDYEIDDVTRLIQDGVNEPIYNSIRGWSVGELREWLLDYRTSEEDIKRISRGLTSEMIAGVAKLMSNLDLIYAANKIRIHTHCNTTMGVRGTLSTRLQPNHTTDNVEGITASLYEGLSYGVGDAVIGLNPVNDTAASAAQILKRFDEIKNEWQIPTQTCVLAHITTQIEAIRSGAPADMIFQSIAGSQKGNEAFGFGIETVKEAQELMKTRGTGTGPNVLYFETGQGSELSSDAHYGTDQVTMEARCYGFAKAFHPFMVNTVVGFIGPEYLYDSKQVIRAGLEDHFMGKLTGIPMGCDCCYTNHMMADQNDIENLTVLLASAGCTYVIGVPASDDVMLNYQSNSYQDAAAVREILGLRPIKEFECWLERMGIMENGRLTPDAGDPTIFTMKGGAR</sequence>
<dbReference type="PIRSF" id="PIRSF018788">
    <property type="entry name" value="EutB"/>
    <property type="match status" value="1"/>
</dbReference>
<dbReference type="InterPro" id="IPR044941">
    <property type="entry name" value="EutB_N_sf"/>
</dbReference>
<organism evidence="2 3">
    <name type="scientific">Harryflintia acetispora</name>
    <dbReference type="NCBI Taxonomy" id="1849041"/>
    <lineage>
        <taxon>Bacteria</taxon>
        <taxon>Bacillati</taxon>
        <taxon>Bacillota</taxon>
        <taxon>Clostridia</taxon>
        <taxon>Eubacteriales</taxon>
        <taxon>Oscillospiraceae</taxon>
        <taxon>Harryflintia</taxon>
    </lineage>
</organism>
<dbReference type="GO" id="GO:0006520">
    <property type="term" value="P:amino acid metabolic process"/>
    <property type="evidence" value="ECO:0007669"/>
    <property type="project" value="InterPro"/>
</dbReference>
<dbReference type="PANTHER" id="PTHR39329:SF1">
    <property type="entry name" value="ETHANOLAMINE AMMONIA-LYASE LARGE SUBUNIT"/>
    <property type="match status" value="1"/>
</dbReference>
<dbReference type="GO" id="GO:0009350">
    <property type="term" value="C:ethanolamine ammonia-lyase complex"/>
    <property type="evidence" value="ECO:0007669"/>
    <property type="project" value="UniProtKB-UniRule"/>
</dbReference>
<dbReference type="Gene3D" id="3.20.20.70">
    <property type="entry name" value="Aldolase class I"/>
    <property type="match status" value="1"/>
</dbReference>
<reference evidence="2 3" key="1">
    <citation type="submission" date="2019-03" db="EMBL/GenBank/DDBJ databases">
        <title>Genomic Encyclopedia of Type Strains, Phase IV (KMG-IV): sequencing the most valuable type-strain genomes for metagenomic binning, comparative biology and taxonomic classification.</title>
        <authorList>
            <person name="Goeker M."/>
        </authorList>
    </citation>
    <scope>NUCLEOTIDE SEQUENCE [LARGE SCALE GENOMIC DNA]</scope>
    <source>
        <strain evidence="2 3">DSM 100433</strain>
    </source>
</reference>
<proteinExistence type="inferred from homology"/>
<feature type="binding site" evidence="1">
    <location>
        <position position="295"/>
    </location>
    <ligand>
        <name>adenosylcob(III)alamin</name>
        <dbReference type="ChEBI" id="CHEBI:18408"/>
    </ligand>
</feature>
<evidence type="ECO:0000313" key="2">
    <source>
        <dbReference type="EMBL" id="TCL44479.1"/>
    </source>
</evidence>
<dbReference type="Pfam" id="PF06751">
    <property type="entry name" value="EutB"/>
    <property type="match status" value="1"/>
</dbReference>
<dbReference type="AlphaFoldDB" id="A0A9X8UKS2"/>
<dbReference type="PANTHER" id="PTHR39329">
    <property type="entry name" value="ETHANOLAMINE AMMONIA-LYASE HEAVY CHAIN"/>
    <property type="match status" value="1"/>
</dbReference>
<comment type="pathway">
    <text evidence="1">Amine and polyamine degradation; ethanolamine degradation.</text>
</comment>
<dbReference type="GO" id="GO:0046336">
    <property type="term" value="P:ethanolamine catabolic process"/>
    <property type="evidence" value="ECO:0007669"/>
    <property type="project" value="UniProtKB-UniRule"/>
</dbReference>
<comment type="catalytic activity">
    <reaction evidence="1">
        <text>ethanolamine = acetaldehyde + NH4(+)</text>
        <dbReference type="Rhea" id="RHEA:15313"/>
        <dbReference type="ChEBI" id="CHEBI:15343"/>
        <dbReference type="ChEBI" id="CHEBI:28938"/>
        <dbReference type="ChEBI" id="CHEBI:57603"/>
        <dbReference type="EC" id="4.3.1.7"/>
    </reaction>
</comment>
<comment type="similarity">
    <text evidence="1">Belongs to the EutB family.</text>
</comment>
<dbReference type="InterPro" id="IPR044939">
    <property type="entry name" value="EutB_dom_2_sf"/>
</dbReference>
<dbReference type="Gene3D" id="2.30.170.30">
    <property type="entry name" value="ethanolamine ammonia-lyase heavy chain domain like"/>
    <property type="match status" value="1"/>
</dbReference>
<comment type="subunit">
    <text evidence="1">The basic unit is a heterodimer which dimerizes to form tetramers. The heterotetramers trimerize; 6 large subunits form a core ring with 6 small subunits projecting outwards.</text>
</comment>
<comment type="subcellular location">
    <subcellularLocation>
        <location evidence="1">Bacterial microcompartment</location>
    </subcellularLocation>
</comment>
<feature type="binding site" evidence="1">
    <location>
        <begin position="160"/>
        <end position="162"/>
    </location>
    <ligand>
        <name>substrate</name>
    </ligand>
</feature>
<dbReference type="NCBIfam" id="NF011649">
    <property type="entry name" value="PRK15067.1"/>
    <property type="match status" value="1"/>
</dbReference>
<dbReference type="EMBL" id="SLUK01000002">
    <property type="protein sequence ID" value="TCL44479.1"/>
    <property type="molecule type" value="Genomic_DNA"/>
</dbReference>
<feature type="binding site" evidence="1">
    <location>
        <position position="287"/>
    </location>
    <ligand>
        <name>substrate</name>
    </ligand>
</feature>
<dbReference type="HAMAP" id="MF_00861">
    <property type="entry name" value="EutB"/>
    <property type="match status" value="1"/>
</dbReference>
<dbReference type="InterPro" id="IPR010628">
    <property type="entry name" value="EutB"/>
</dbReference>
<dbReference type="GO" id="GO:0008851">
    <property type="term" value="F:ethanolamine ammonia-lyase activity"/>
    <property type="evidence" value="ECO:0007669"/>
    <property type="project" value="UniProtKB-UniRule"/>
</dbReference>
<keyword evidence="3" id="KW-1185">Reference proteome</keyword>
<dbReference type="InterPro" id="IPR013785">
    <property type="entry name" value="Aldolase_TIM"/>
</dbReference>
<dbReference type="RefSeq" id="WP_132083924.1">
    <property type="nucleotide sequence ID" value="NZ_SLUK01000002.1"/>
</dbReference>
<dbReference type="Proteomes" id="UP000294682">
    <property type="component" value="Unassembled WGS sequence"/>
</dbReference>
<comment type="function">
    <text evidence="1">Catalyzes the deamination of various vicinal amino-alcohols to oxo compounds. Allows this organism to utilize ethanolamine as the sole source of nitrogen and carbon in the presence of vitamin B12.</text>
</comment>
<dbReference type="GO" id="GO:0031471">
    <property type="term" value="C:ethanolamine degradation polyhedral organelle"/>
    <property type="evidence" value="ECO:0007669"/>
    <property type="project" value="UniProtKB-UniRule"/>
</dbReference>
<feature type="binding site" evidence="1">
    <location>
        <position position="193"/>
    </location>
    <ligand>
        <name>substrate</name>
    </ligand>
</feature>
<feature type="binding site" evidence="1">
    <location>
        <position position="362"/>
    </location>
    <ligand>
        <name>substrate</name>
    </ligand>
</feature>
<protein>
    <recommendedName>
        <fullName evidence="1">Ethanolamine ammonia-lyase large subunit</fullName>
        <shortName evidence="1">EAL large subunit</shortName>
        <ecNumber evidence="1">4.3.1.7</ecNumber>
    </recommendedName>
</protein>
<dbReference type="GO" id="GO:0031419">
    <property type="term" value="F:cobalamin binding"/>
    <property type="evidence" value="ECO:0007669"/>
    <property type="project" value="UniProtKB-UniRule"/>
</dbReference>
<name>A0A9X8UKS2_9FIRM</name>
<keyword evidence="1" id="KW-0456">Lyase</keyword>
<evidence type="ECO:0000256" key="1">
    <source>
        <dbReference type="HAMAP-Rule" id="MF_00861"/>
    </source>
</evidence>
<gene>
    <name evidence="1" type="primary">eutB</name>
    <name evidence="2" type="ORF">EDD78_10298</name>
</gene>
<comment type="cofactor">
    <cofactor evidence="1">
        <name>adenosylcob(III)alamin</name>
        <dbReference type="ChEBI" id="CHEBI:18408"/>
    </cofactor>
    <text evidence="1">Binds between the large and small subunits.</text>
</comment>
<dbReference type="FunFam" id="3.20.20.70:FF:000055">
    <property type="entry name" value="Ethanolamine ammonia-lyase heavy chain"/>
    <property type="match status" value="1"/>
</dbReference>
<keyword evidence="1" id="KW-0170">Cobalt</keyword>
<dbReference type="EC" id="4.3.1.7" evidence="1"/>
<comment type="caution">
    <text evidence="2">The sequence shown here is derived from an EMBL/GenBank/DDBJ whole genome shotgun (WGS) entry which is preliminary data.</text>
</comment>
<dbReference type="GO" id="GO:0005829">
    <property type="term" value="C:cytosol"/>
    <property type="evidence" value="ECO:0007669"/>
    <property type="project" value="TreeGrafter"/>
</dbReference>
<keyword evidence="1" id="KW-0846">Cobalamin</keyword>
<accession>A0A9X8UKS2</accession>
<dbReference type="Gene3D" id="1.10.220.70">
    <property type="entry name" value="lyase"/>
    <property type="match status" value="1"/>
</dbReference>
<feature type="binding site" evidence="1">
    <location>
        <position position="246"/>
    </location>
    <ligand>
        <name>adenosylcob(III)alamin</name>
        <dbReference type="ChEBI" id="CHEBI:18408"/>
    </ligand>
</feature>
<keyword evidence="1" id="KW-1283">Bacterial microcompartment</keyword>